<dbReference type="GO" id="GO:0009252">
    <property type="term" value="P:peptidoglycan biosynthetic process"/>
    <property type="evidence" value="ECO:0007669"/>
    <property type="project" value="TreeGrafter"/>
</dbReference>
<evidence type="ECO:0000256" key="3">
    <source>
        <dbReference type="ARBA" id="ARBA00022676"/>
    </source>
</evidence>
<dbReference type="Gene3D" id="3.40.710.10">
    <property type="entry name" value="DD-peptidase/beta-lactamase superfamily"/>
    <property type="match status" value="2"/>
</dbReference>
<dbReference type="InterPro" id="IPR036950">
    <property type="entry name" value="PBP_transglycosylase"/>
</dbReference>
<dbReference type="GO" id="GO:0009002">
    <property type="term" value="F:serine-type D-Ala-D-Ala carboxypeptidase activity"/>
    <property type="evidence" value="ECO:0007669"/>
    <property type="project" value="UniProtKB-EC"/>
</dbReference>
<dbReference type="SUPFAM" id="SSF56601">
    <property type="entry name" value="beta-lactamase/transpeptidase-like"/>
    <property type="match status" value="1"/>
</dbReference>
<evidence type="ECO:0000256" key="4">
    <source>
        <dbReference type="ARBA" id="ARBA00022679"/>
    </source>
</evidence>
<dbReference type="RefSeq" id="WP_203901224.1">
    <property type="nucleotide sequence ID" value="NZ_BOPF01000017.1"/>
</dbReference>
<comment type="catalytic activity">
    <reaction evidence="7">
        <text>[GlcNAc-(1-&gt;4)-Mur2Ac(oyl-L-Ala-gamma-D-Glu-L-Lys-D-Ala-D-Ala)](n)-di-trans,octa-cis-undecaprenyl diphosphate + beta-D-GlcNAc-(1-&gt;4)-Mur2Ac(oyl-L-Ala-gamma-D-Glu-L-Lys-D-Ala-D-Ala)-di-trans,octa-cis-undecaprenyl diphosphate = [GlcNAc-(1-&gt;4)-Mur2Ac(oyl-L-Ala-gamma-D-Glu-L-Lys-D-Ala-D-Ala)](n+1)-di-trans,octa-cis-undecaprenyl diphosphate + di-trans,octa-cis-undecaprenyl diphosphate + H(+)</text>
        <dbReference type="Rhea" id="RHEA:23708"/>
        <dbReference type="Rhea" id="RHEA-COMP:9602"/>
        <dbReference type="Rhea" id="RHEA-COMP:9603"/>
        <dbReference type="ChEBI" id="CHEBI:15378"/>
        <dbReference type="ChEBI" id="CHEBI:58405"/>
        <dbReference type="ChEBI" id="CHEBI:60033"/>
        <dbReference type="ChEBI" id="CHEBI:78435"/>
        <dbReference type="EC" id="2.4.99.28"/>
    </reaction>
</comment>
<dbReference type="Proteomes" id="UP000619260">
    <property type="component" value="Unassembled WGS sequence"/>
</dbReference>
<evidence type="ECO:0000256" key="5">
    <source>
        <dbReference type="ARBA" id="ARBA00023268"/>
    </source>
</evidence>
<comment type="catalytic activity">
    <reaction evidence="6">
        <text>Preferential cleavage: (Ac)2-L-Lys-D-Ala-|-D-Ala. Also transpeptidation of peptidyl-alanyl moieties that are N-acyl substituents of D-alanine.</text>
        <dbReference type="EC" id="3.4.16.4"/>
    </reaction>
</comment>
<dbReference type="Gene3D" id="1.10.3810.10">
    <property type="entry name" value="Biosynthetic peptidoglycan transglycosylase-like"/>
    <property type="match status" value="1"/>
</dbReference>
<dbReference type="GO" id="GO:0030288">
    <property type="term" value="C:outer membrane-bounded periplasmic space"/>
    <property type="evidence" value="ECO:0007669"/>
    <property type="project" value="TreeGrafter"/>
</dbReference>
<dbReference type="PANTHER" id="PTHR32282">
    <property type="entry name" value="BINDING PROTEIN TRANSPEPTIDASE, PUTATIVE-RELATED"/>
    <property type="match status" value="1"/>
</dbReference>
<reference evidence="10" key="1">
    <citation type="submission" date="2021-01" db="EMBL/GenBank/DDBJ databases">
        <title>Whole genome shotgun sequence of Virgisporangium aliadipatigenens NBRC 105644.</title>
        <authorList>
            <person name="Komaki H."/>
            <person name="Tamura T."/>
        </authorList>
    </citation>
    <scope>NUCLEOTIDE SEQUENCE</scope>
    <source>
        <strain evidence="10">NBRC 105644</strain>
    </source>
</reference>
<gene>
    <name evidence="10" type="ORF">Val02_45950</name>
</gene>
<sequence>MLPHTRLPFVAVLCVGTFAAVSSLFPWNGHQPADPPSPRASTLYYADGVTAFARVGVVDRTDVPLEEIPTPVRHAFLAAEDRDFYAHRGVSGRGFARTAWAALTGGERNGASTITQQYARNAYLSGERGAGAAVLAVRLERAHTKDEILTRYLNTVYFGRGAHGIAAAARAYFGRPVDRLGPAEGAVLAAVVKDPTGFDPAVAPAAARARWSWIIAAMATLGWADGTPAYPQVRTEPDRAGRLGGSSGAVVDRVERELARRGVSPQRLRTGGLRVVTTLDERVHRAAVRSVEQALAEAPAHLRAALVAVEPSTGAVRAYYGGDRGSGFADDATAVRPAGATCAPVVFADGAPGSGSLAGELGVAPPAAGACPVSAADLASVYATFAAGGTHAERHLVDAVDTAGGAPLYRAEPAARRLLDRAVATAATTRLTREELPDGRPATTTSDAPHPRRDAWQAGYTPDLAAAVWLGHDTEAPHLTTAAPEALWHTFMTAALTGRPQ</sequence>
<dbReference type="InterPro" id="IPR050396">
    <property type="entry name" value="Glycosyltr_51/Transpeptidase"/>
</dbReference>
<evidence type="ECO:0000256" key="7">
    <source>
        <dbReference type="ARBA" id="ARBA00049902"/>
    </source>
</evidence>
<dbReference type="InterPro" id="IPR023346">
    <property type="entry name" value="Lysozyme-like_dom_sf"/>
</dbReference>
<keyword evidence="2" id="KW-0378">Hydrolase</keyword>
<proteinExistence type="predicted"/>
<evidence type="ECO:0000256" key="2">
    <source>
        <dbReference type="ARBA" id="ARBA00022670"/>
    </source>
</evidence>
<evidence type="ECO:0000256" key="8">
    <source>
        <dbReference type="SAM" id="MobiDB-lite"/>
    </source>
</evidence>
<protein>
    <recommendedName>
        <fullName evidence="9">Glycosyl transferase family 51 domain-containing protein</fullName>
    </recommendedName>
</protein>
<dbReference type="InterPro" id="IPR012338">
    <property type="entry name" value="Beta-lactam/transpept-like"/>
</dbReference>
<keyword evidence="3" id="KW-0328">Glycosyltransferase</keyword>
<evidence type="ECO:0000259" key="9">
    <source>
        <dbReference type="Pfam" id="PF00912"/>
    </source>
</evidence>
<comment type="caution">
    <text evidence="10">The sequence shown here is derived from an EMBL/GenBank/DDBJ whole genome shotgun (WGS) entry which is preliminary data.</text>
</comment>
<organism evidence="10 11">
    <name type="scientific">Virgisporangium aliadipatigenens</name>
    <dbReference type="NCBI Taxonomy" id="741659"/>
    <lineage>
        <taxon>Bacteria</taxon>
        <taxon>Bacillati</taxon>
        <taxon>Actinomycetota</taxon>
        <taxon>Actinomycetes</taxon>
        <taxon>Micromonosporales</taxon>
        <taxon>Micromonosporaceae</taxon>
        <taxon>Virgisporangium</taxon>
    </lineage>
</organism>
<dbReference type="InterPro" id="IPR001264">
    <property type="entry name" value="Glyco_trans_51"/>
</dbReference>
<name>A0A8J4DRI6_9ACTN</name>
<dbReference type="PANTHER" id="PTHR32282:SF34">
    <property type="entry name" value="PENICILLIN-BINDING PROTEIN 1A"/>
    <property type="match status" value="1"/>
</dbReference>
<accession>A0A8J4DRI6</accession>
<dbReference type="GO" id="GO:0006508">
    <property type="term" value="P:proteolysis"/>
    <property type="evidence" value="ECO:0007669"/>
    <property type="project" value="UniProtKB-KW"/>
</dbReference>
<evidence type="ECO:0000313" key="10">
    <source>
        <dbReference type="EMBL" id="GIJ47709.1"/>
    </source>
</evidence>
<dbReference type="SUPFAM" id="SSF53955">
    <property type="entry name" value="Lysozyme-like"/>
    <property type="match status" value="1"/>
</dbReference>
<keyword evidence="2" id="KW-0645">Protease</keyword>
<evidence type="ECO:0000256" key="6">
    <source>
        <dbReference type="ARBA" id="ARBA00034000"/>
    </source>
</evidence>
<keyword evidence="5" id="KW-0511">Multifunctional enzyme</keyword>
<keyword evidence="4" id="KW-0808">Transferase</keyword>
<dbReference type="AlphaFoldDB" id="A0A8J4DRI6"/>
<keyword evidence="1" id="KW-0121">Carboxypeptidase</keyword>
<dbReference type="EMBL" id="BOPF01000017">
    <property type="protein sequence ID" value="GIJ47709.1"/>
    <property type="molecule type" value="Genomic_DNA"/>
</dbReference>
<feature type="region of interest" description="Disordered" evidence="8">
    <location>
        <begin position="430"/>
        <end position="455"/>
    </location>
</feature>
<evidence type="ECO:0000256" key="1">
    <source>
        <dbReference type="ARBA" id="ARBA00022645"/>
    </source>
</evidence>
<keyword evidence="11" id="KW-1185">Reference proteome</keyword>
<dbReference type="GO" id="GO:0008955">
    <property type="term" value="F:peptidoglycan glycosyltransferase activity"/>
    <property type="evidence" value="ECO:0007669"/>
    <property type="project" value="UniProtKB-EC"/>
</dbReference>
<evidence type="ECO:0000313" key="11">
    <source>
        <dbReference type="Proteomes" id="UP000619260"/>
    </source>
</evidence>
<dbReference type="Pfam" id="PF00912">
    <property type="entry name" value="Transgly"/>
    <property type="match status" value="1"/>
</dbReference>
<feature type="domain" description="Glycosyl transferase family 51" evidence="9">
    <location>
        <begin position="57"/>
        <end position="218"/>
    </location>
</feature>